<dbReference type="STRING" id="162209.IJ22_12610"/>
<dbReference type="InterPro" id="IPR052563">
    <property type="entry name" value="FliK"/>
</dbReference>
<evidence type="ECO:0000313" key="4">
    <source>
        <dbReference type="Proteomes" id="UP000061660"/>
    </source>
</evidence>
<sequence length="537" mass="56548">MEITAQTSTAGSVGTTAGGTAGAVNSGTGGSGFSTTLNGMLISAHPQAGKDSASAATGLSVLTGLITPILMAAVQTDESAAALTGEQIQGLIQLLEKPQDGEEEHSLLSNPDLQAWLVQLQSILAALTPNPQNGADDGTWEGGLAPVSQANDHLEEALNPMLFIPLIAAAPTAENQGTEGESSSTIQAGISLSEAVQMLNRLKEMIEQGHKDPQLQQTLKELSAVLVSAAASESHLRKEAERADRPSQPSLIVKPIADVETSGTQETIRVAANPLSKLEMLAAKQSVAKHSAEQLATDVETSGTQETVRVATAQLSKLELLAVKHTVAKLSAEQPAIQDQPLFEPLVPADSEPVNGQHPVMTVQDWMKGAQAGNAMPKHPVLHMSAGTFANDMTQFVVSSFSLATSADGLTEAKISLFPQHLGHVEVKLTMHNGMLVAQFMADSLSGKEMLESQLTQLRTTLQNQGIQVEKLEVGQSQSFQSGMFQEDRRQQSSGQSSKQNKSGRGSVESMEEEQPINISANLNKALNDKGSIDVTA</sequence>
<keyword evidence="3" id="KW-0966">Cell projection</keyword>
<evidence type="ECO:0000256" key="1">
    <source>
        <dbReference type="SAM" id="MobiDB-lite"/>
    </source>
</evidence>
<dbReference type="InterPro" id="IPR038610">
    <property type="entry name" value="FliK-like_C_sf"/>
</dbReference>
<dbReference type="CDD" id="cd17470">
    <property type="entry name" value="T3SS_Flik_C"/>
    <property type="match status" value="1"/>
</dbReference>
<gene>
    <name evidence="3" type="ORF">IJ22_12610</name>
</gene>
<evidence type="ECO:0000259" key="2">
    <source>
        <dbReference type="Pfam" id="PF02120"/>
    </source>
</evidence>
<feature type="domain" description="Flagellar hook-length control protein-like C-terminal" evidence="2">
    <location>
        <begin position="406"/>
        <end position="481"/>
    </location>
</feature>
<feature type="compositionally biased region" description="Low complexity" evidence="1">
    <location>
        <begin position="492"/>
        <end position="507"/>
    </location>
</feature>
<organism evidence="3 4">
    <name type="scientific">Paenibacillus naphthalenovorans</name>
    <dbReference type="NCBI Taxonomy" id="162209"/>
    <lineage>
        <taxon>Bacteria</taxon>
        <taxon>Bacillati</taxon>
        <taxon>Bacillota</taxon>
        <taxon>Bacilli</taxon>
        <taxon>Bacillales</taxon>
        <taxon>Paenibacillaceae</taxon>
        <taxon>Paenibacillus</taxon>
    </lineage>
</organism>
<feature type="compositionally biased region" description="Basic and acidic residues" evidence="1">
    <location>
        <begin position="527"/>
        <end position="537"/>
    </location>
</feature>
<accession>A0A0U2W2A0</accession>
<feature type="region of interest" description="Disordered" evidence="1">
    <location>
        <begin position="483"/>
        <end position="537"/>
    </location>
</feature>
<dbReference type="Proteomes" id="UP000061660">
    <property type="component" value="Chromosome"/>
</dbReference>
<feature type="region of interest" description="Disordered" evidence="1">
    <location>
        <begin position="1"/>
        <end position="26"/>
    </location>
</feature>
<keyword evidence="3" id="KW-0969">Cilium</keyword>
<dbReference type="EMBL" id="CP013652">
    <property type="protein sequence ID" value="ALS21637.1"/>
    <property type="molecule type" value="Genomic_DNA"/>
</dbReference>
<evidence type="ECO:0000313" key="3">
    <source>
        <dbReference type="EMBL" id="ALS21637.1"/>
    </source>
</evidence>
<feature type="compositionally biased region" description="Gly residues" evidence="1">
    <location>
        <begin position="16"/>
        <end position="26"/>
    </location>
</feature>
<dbReference type="InterPro" id="IPR021136">
    <property type="entry name" value="Flagellar_hook_control-like_C"/>
</dbReference>
<proteinExistence type="predicted"/>
<dbReference type="PANTHER" id="PTHR37533:SF2">
    <property type="entry name" value="FLAGELLAR HOOK-LENGTH CONTROL PROTEIN"/>
    <property type="match status" value="1"/>
</dbReference>
<dbReference type="AlphaFoldDB" id="A0A0U2W2A0"/>
<dbReference type="PATRIC" id="fig|162209.4.peg.1339"/>
<dbReference type="KEGG" id="pnp:IJ22_12610"/>
<name>A0A0U2W2A0_9BACL</name>
<protein>
    <submittedName>
        <fullName evidence="3">Flagellar hook-length control protein FliK</fullName>
    </submittedName>
</protein>
<dbReference type="Gene3D" id="3.30.750.140">
    <property type="match status" value="1"/>
</dbReference>
<dbReference type="RefSeq" id="WP_062407961.1">
    <property type="nucleotide sequence ID" value="NZ_CP013652.1"/>
</dbReference>
<dbReference type="Pfam" id="PF02120">
    <property type="entry name" value="Flg_hook"/>
    <property type="match status" value="1"/>
</dbReference>
<dbReference type="PANTHER" id="PTHR37533">
    <property type="entry name" value="FLAGELLAR HOOK-LENGTH CONTROL PROTEIN"/>
    <property type="match status" value="1"/>
</dbReference>
<reference evidence="4" key="1">
    <citation type="submission" date="2015-12" db="EMBL/GenBank/DDBJ databases">
        <title>Complete genome sequences of two moderately thermophilic Paenibacillus species.</title>
        <authorList>
            <person name="Butler R.III."/>
            <person name="Wang J."/>
            <person name="Stark B.C."/>
            <person name="Pombert J.-F."/>
        </authorList>
    </citation>
    <scope>NUCLEOTIDE SEQUENCE [LARGE SCALE GENOMIC DNA]</scope>
    <source>
        <strain evidence="4">32O-Y</strain>
    </source>
</reference>
<keyword evidence="3" id="KW-0282">Flagellum</keyword>
<reference evidence="3 4" key="2">
    <citation type="journal article" date="2016" name="Genome Announc.">
        <title>Complete Genome Sequences of Two Interactive Moderate Thermophiles, Paenibacillus napthalenovorans 32O-Y and Paenibacillus sp. 32O-W.</title>
        <authorList>
            <person name="Butler R.R.III."/>
            <person name="Wang J."/>
            <person name="Stark B.C."/>
            <person name="Pombert J.F."/>
        </authorList>
    </citation>
    <scope>NUCLEOTIDE SEQUENCE [LARGE SCALE GENOMIC DNA]</scope>
    <source>
        <strain evidence="3 4">32O-Y</strain>
    </source>
</reference>
<dbReference type="OrthoDB" id="2380967at2"/>
<keyword evidence="4" id="KW-1185">Reference proteome</keyword>